<comment type="caution">
    <text evidence="1">The sequence shown here is derived from an EMBL/GenBank/DDBJ whole genome shotgun (WGS) entry which is preliminary data.</text>
</comment>
<gene>
    <name evidence="1" type="ORF">GCM10020367_14760</name>
</gene>
<accession>A0ABP6S7I8</accession>
<evidence type="ECO:0000313" key="1">
    <source>
        <dbReference type="EMBL" id="GAA3369975.1"/>
    </source>
</evidence>
<sequence>MVLSDVLTDATVAHAAVRRRDRDGLADRSCGRCRAAVVRCRRLLGDVRHLLRNLAFTVPGTTASGDVQMAGSRWFVRRSGRG</sequence>
<protein>
    <submittedName>
        <fullName evidence="1">Uncharacterized protein</fullName>
    </submittedName>
</protein>
<keyword evidence="2" id="KW-1185">Reference proteome</keyword>
<proteinExistence type="predicted"/>
<dbReference type="EMBL" id="BAAAYL010000001">
    <property type="protein sequence ID" value="GAA3369975.1"/>
    <property type="molecule type" value="Genomic_DNA"/>
</dbReference>
<evidence type="ECO:0000313" key="2">
    <source>
        <dbReference type="Proteomes" id="UP001499990"/>
    </source>
</evidence>
<name>A0ABP6S7I8_9ACTN</name>
<dbReference type="Proteomes" id="UP001499990">
    <property type="component" value="Unassembled WGS sequence"/>
</dbReference>
<organism evidence="1 2">
    <name type="scientific">Streptomyces sannanensis</name>
    <dbReference type="NCBI Taxonomy" id="285536"/>
    <lineage>
        <taxon>Bacteria</taxon>
        <taxon>Bacillati</taxon>
        <taxon>Actinomycetota</taxon>
        <taxon>Actinomycetes</taxon>
        <taxon>Kitasatosporales</taxon>
        <taxon>Streptomycetaceae</taxon>
        <taxon>Streptomyces</taxon>
    </lineage>
</organism>
<reference evidence="2" key="1">
    <citation type="journal article" date="2019" name="Int. J. Syst. Evol. Microbiol.">
        <title>The Global Catalogue of Microorganisms (GCM) 10K type strain sequencing project: providing services to taxonomists for standard genome sequencing and annotation.</title>
        <authorList>
            <consortium name="The Broad Institute Genomics Platform"/>
            <consortium name="The Broad Institute Genome Sequencing Center for Infectious Disease"/>
            <person name="Wu L."/>
            <person name="Ma J."/>
        </authorList>
    </citation>
    <scope>NUCLEOTIDE SEQUENCE [LARGE SCALE GENOMIC DNA]</scope>
    <source>
        <strain evidence="2">JCM 9651</strain>
    </source>
</reference>